<dbReference type="EMBL" id="DF970273">
    <property type="protein sequence ID" value="GAP67449.1"/>
    <property type="molecule type" value="Genomic_DNA"/>
</dbReference>
<keyword evidence="1" id="KW-1133">Transmembrane helix</keyword>
<dbReference type="HOGENOM" id="CLU_020473_1_1_6"/>
<gene>
    <name evidence="4" type="ORF">MBSD_1350</name>
    <name evidence="5" type="ORF">MBSD_n2775</name>
</gene>
<name>A0A0K8QR81_9GAMM</name>
<evidence type="ECO:0000313" key="6">
    <source>
        <dbReference type="Proteomes" id="UP000253740"/>
    </source>
</evidence>
<protein>
    <submittedName>
        <fullName evidence="4 5">Histidine kinase</fullName>
    </submittedName>
</protein>
<dbReference type="EMBL" id="DF952378">
    <property type="protein sequence ID" value="GAN44815.1"/>
    <property type="molecule type" value="Genomic_DNA"/>
</dbReference>
<evidence type="ECO:0000259" key="2">
    <source>
        <dbReference type="Pfam" id="PF02518"/>
    </source>
</evidence>
<dbReference type="InterPro" id="IPR003594">
    <property type="entry name" value="HATPase_dom"/>
</dbReference>
<dbReference type="RefSeq" id="WP_062537996.1">
    <property type="nucleotide sequence ID" value="NZ_DF970273.1"/>
</dbReference>
<feature type="domain" description="Signal transduction histidine kinase internal region" evidence="3">
    <location>
        <begin position="169"/>
        <end position="249"/>
    </location>
</feature>
<dbReference type="InterPro" id="IPR036890">
    <property type="entry name" value="HATPase_C_sf"/>
</dbReference>
<dbReference type="GO" id="GO:0000155">
    <property type="term" value="F:phosphorelay sensor kinase activity"/>
    <property type="evidence" value="ECO:0007669"/>
    <property type="project" value="InterPro"/>
</dbReference>
<feature type="transmembrane region" description="Helical" evidence="1">
    <location>
        <begin position="12"/>
        <end position="35"/>
    </location>
</feature>
<dbReference type="PANTHER" id="PTHR34220">
    <property type="entry name" value="SENSOR HISTIDINE KINASE YPDA"/>
    <property type="match status" value="1"/>
</dbReference>
<dbReference type="STRING" id="1475481.GCA_000953855_02822"/>
<keyword evidence="6" id="KW-1185">Reference proteome</keyword>
<reference evidence="4" key="1">
    <citation type="submission" date="2015-03" db="EMBL/GenBank/DDBJ databases">
        <title>Draft genome sequence of Mizugakiibacter sediminis skMP5.</title>
        <authorList>
            <person name="Watanabe T."/>
            <person name="Kojima H."/>
            <person name="Fukui M."/>
        </authorList>
    </citation>
    <scope>NUCLEOTIDE SEQUENCE</scope>
    <source>
        <strain evidence="4">SkMP5</strain>
    </source>
</reference>
<feature type="transmembrane region" description="Helical" evidence="1">
    <location>
        <begin position="74"/>
        <end position="97"/>
    </location>
</feature>
<dbReference type="Pfam" id="PF06580">
    <property type="entry name" value="His_kinase"/>
    <property type="match status" value="1"/>
</dbReference>
<evidence type="ECO:0000256" key="1">
    <source>
        <dbReference type="SAM" id="Phobius"/>
    </source>
</evidence>
<dbReference type="PANTHER" id="PTHR34220:SF7">
    <property type="entry name" value="SENSOR HISTIDINE KINASE YPDA"/>
    <property type="match status" value="1"/>
</dbReference>
<dbReference type="SUPFAM" id="SSF55874">
    <property type="entry name" value="ATPase domain of HSP90 chaperone/DNA topoisomerase II/histidine kinase"/>
    <property type="match status" value="1"/>
</dbReference>
<organism evidence="5">
    <name type="scientific">Mizugakiibacter sediminis</name>
    <dbReference type="NCBI Taxonomy" id="1475481"/>
    <lineage>
        <taxon>Bacteria</taxon>
        <taxon>Pseudomonadati</taxon>
        <taxon>Pseudomonadota</taxon>
        <taxon>Gammaproteobacteria</taxon>
        <taxon>Lysobacterales</taxon>
        <taxon>Rhodanobacteraceae</taxon>
        <taxon>Mizugakiibacter</taxon>
    </lineage>
</organism>
<accession>A0A0K8QR81</accession>
<keyword evidence="1" id="KW-0812">Transmembrane</keyword>
<dbReference type="AlphaFoldDB" id="A0A0K8QR81"/>
<dbReference type="InterPro" id="IPR010559">
    <property type="entry name" value="Sig_transdc_His_kin_internal"/>
</dbReference>
<evidence type="ECO:0000259" key="3">
    <source>
        <dbReference type="Pfam" id="PF06580"/>
    </source>
</evidence>
<keyword evidence="1" id="KW-0472">Membrane</keyword>
<dbReference type="GO" id="GO:0016020">
    <property type="term" value="C:membrane"/>
    <property type="evidence" value="ECO:0007669"/>
    <property type="project" value="InterPro"/>
</dbReference>
<feature type="domain" description="Histidine kinase/HSP90-like ATPase" evidence="2">
    <location>
        <begin position="266"/>
        <end position="364"/>
    </location>
</feature>
<dbReference type="InterPro" id="IPR050640">
    <property type="entry name" value="Bact_2-comp_sensor_kinase"/>
</dbReference>
<keyword evidence="5" id="KW-0808">Transferase</keyword>
<dbReference type="Proteomes" id="UP000253740">
    <property type="component" value="Unassembled WGS sequence"/>
</dbReference>
<dbReference type="Pfam" id="PF02518">
    <property type="entry name" value="HATPase_c"/>
    <property type="match status" value="1"/>
</dbReference>
<evidence type="ECO:0000313" key="5">
    <source>
        <dbReference type="EMBL" id="GAP67449.1"/>
    </source>
</evidence>
<feature type="transmembrane region" description="Helical" evidence="1">
    <location>
        <begin position="124"/>
        <end position="146"/>
    </location>
</feature>
<dbReference type="OrthoDB" id="2514702at2"/>
<sequence>MNTERTARAPSFVPVLLGGWALLIIGIAAGTLPMWSDRSFVVWRAAYTVCCILASLLVVAICRELWRRGASLRVAAAVVMPVTLLLGFLCSATALYVEVQVNHIWPPAATDGAGRPLTEFHWSVAMPAVASGWFTVLLWAVLYYSFRHLVALRDERQRALEAAALARDAELRALRYQLNPHFLFNTLNAISTLVLRREARDATRMIARLGDLLRATLEGEGGHEVALADELALTEQYLEIEKIRFGERLRVQLEIAPDTLQARVPHLLLQPFVENAIRHGIAPRSEGGTLLLRTQRDRDRLRLGISDDGLGRMALHARSLDGEHHGIGIDNARARLDRMYGGDYWLQIDYPAAGGCVVEIELPFCTEDEAVLRRAS</sequence>
<feature type="transmembrane region" description="Helical" evidence="1">
    <location>
        <begin position="41"/>
        <end position="62"/>
    </location>
</feature>
<reference evidence="5" key="2">
    <citation type="submission" date="2015-08" db="EMBL/GenBank/DDBJ databases">
        <title>Complete DNA Sequence of Pseudomonas syringae pv. actinidiae, the Causal Agent of Kiwifruit Canker Disease.</title>
        <authorList>
            <person name="Rikkerink E.H.A."/>
            <person name="Fineran P.C."/>
        </authorList>
    </citation>
    <scope>NUCLEOTIDE SEQUENCE</scope>
    <source>
        <strain evidence="5">SkMP5</strain>
    </source>
</reference>
<dbReference type="Gene3D" id="3.30.565.10">
    <property type="entry name" value="Histidine kinase-like ATPase, C-terminal domain"/>
    <property type="match status" value="1"/>
</dbReference>
<keyword evidence="5" id="KW-0418">Kinase</keyword>
<proteinExistence type="predicted"/>
<evidence type="ECO:0000313" key="4">
    <source>
        <dbReference type="EMBL" id="GAN44815.1"/>
    </source>
</evidence>